<dbReference type="Gene3D" id="1.10.357.10">
    <property type="entry name" value="Tetracycline Repressor, domain 2"/>
    <property type="match status" value="1"/>
</dbReference>
<evidence type="ECO:0000256" key="4">
    <source>
        <dbReference type="PROSITE-ProRule" id="PRU00335"/>
    </source>
</evidence>
<dbReference type="InterPro" id="IPR009057">
    <property type="entry name" value="Homeodomain-like_sf"/>
</dbReference>
<dbReference type="Proteomes" id="UP001170379">
    <property type="component" value="Unassembled WGS sequence"/>
</dbReference>
<protein>
    <submittedName>
        <fullName evidence="6">TetR/AcrR family transcriptional regulator</fullName>
    </submittedName>
</protein>
<accession>A0ABT7CAY0</accession>
<keyword evidence="3" id="KW-0804">Transcription</keyword>
<reference evidence="6" key="2">
    <citation type="journal article" date="2022" name="Sci. Rep.">
        <title>In silico prediction of the enzymes involved in the degradation of the herbicide molinate by Gulosibacter molinativorax ON4T.</title>
        <authorList>
            <person name="Lopes A.R."/>
            <person name="Bunin E."/>
            <person name="Viana A.T."/>
            <person name="Froufe H."/>
            <person name="Munoz-Merida A."/>
            <person name="Pinho D."/>
            <person name="Figueiredo J."/>
            <person name="Barroso C."/>
            <person name="Vaz-Moreira I."/>
            <person name="Bellanger X."/>
            <person name="Egas C."/>
            <person name="Nunes O.C."/>
        </authorList>
    </citation>
    <scope>NUCLEOTIDE SEQUENCE</scope>
    <source>
        <strain evidence="6">ON4</strain>
    </source>
</reference>
<dbReference type="PROSITE" id="PS50977">
    <property type="entry name" value="HTH_TETR_2"/>
    <property type="match status" value="1"/>
</dbReference>
<dbReference type="PANTHER" id="PTHR30055:SF234">
    <property type="entry name" value="HTH-TYPE TRANSCRIPTIONAL REGULATOR BETI"/>
    <property type="match status" value="1"/>
</dbReference>
<dbReference type="SUPFAM" id="SSF46689">
    <property type="entry name" value="Homeodomain-like"/>
    <property type="match status" value="1"/>
</dbReference>
<dbReference type="PRINTS" id="PR00455">
    <property type="entry name" value="HTHTETR"/>
</dbReference>
<evidence type="ECO:0000313" key="6">
    <source>
        <dbReference type="EMBL" id="MDJ1371969.1"/>
    </source>
</evidence>
<proteinExistence type="predicted"/>
<evidence type="ECO:0000313" key="7">
    <source>
        <dbReference type="Proteomes" id="UP001170379"/>
    </source>
</evidence>
<dbReference type="PANTHER" id="PTHR30055">
    <property type="entry name" value="HTH-TYPE TRANSCRIPTIONAL REGULATOR RUTR"/>
    <property type="match status" value="1"/>
</dbReference>
<evidence type="ECO:0000256" key="3">
    <source>
        <dbReference type="ARBA" id="ARBA00023163"/>
    </source>
</evidence>
<evidence type="ECO:0000259" key="5">
    <source>
        <dbReference type="PROSITE" id="PS50977"/>
    </source>
</evidence>
<name>A0ABT7CAY0_9MICO</name>
<dbReference type="InterPro" id="IPR050109">
    <property type="entry name" value="HTH-type_TetR-like_transc_reg"/>
</dbReference>
<gene>
    <name evidence="6" type="ORF">C7K25_11420</name>
</gene>
<reference evidence="6" key="1">
    <citation type="submission" date="2018-03" db="EMBL/GenBank/DDBJ databases">
        <authorList>
            <person name="Nunes O.C."/>
            <person name="Lopes A.R."/>
            <person name="Froufe H."/>
            <person name="Munoz-Merida A."/>
            <person name="Barroso C."/>
            <person name="Egas C."/>
        </authorList>
    </citation>
    <scope>NUCLEOTIDE SEQUENCE</scope>
    <source>
        <strain evidence="6">ON4</strain>
    </source>
</reference>
<evidence type="ECO:0000256" key="2">
    <source>
        <dbReference type="ARBA" id="ARBA00023125"/>
    </source>
</evidence>
<dbReference type="InterPro" id="IPR001647">
    <property type="entry name" value="HTH_TetR"/>
</dbReference>
<organism evidence="6 7">
    <name type="scientific">Gulosibacter molinativorax</name>
    <dbReference type="NCBI Taxonomy" id="256821"/>
    <lineage>
        <taxon>Bacteria</taxon>
        <taxon>Bacillati</taxon>
        <taxon>Actinomycetota</taxon>
        <taxon>Actinomycetes</taxon>
        <taxon>Micrococcales</taxon>
        <taxon>Microbacteriaceae</taxon>
        <taxon>Gulosibacter</taxon>
    </lineage>
</organism>
<dbReference type="Pfam" id="PF00440">
    <property type="entry name" value="TetR_N"/>
    <property type="match status" value="1"/>
</dbReference>
<feature type="domain" description="HTH tetR-type" evidence="5">
    <location>
        <begin position="18"/>
        <end position="78"/>
    </location>
</feature>
<sequence length="211" mass="23465">MLRSMETQRATKMEMRSRATRRVVVLAAYDLFCSRGFRETTMESIAEAADVSVQTVYFQFKTKAKLLQAVHEWTVLGDDRLAPAEQPWFIEAVAEQDARDALARIVAGVAELDARMAPMLPIFNALAQGSGGEIYRGSNELRRKGMSELAALLAAKTPFRPGITPGFAADLLFFLTGPESYAQLVIQTGWSRERWVEWVSATLVGQLFPSD</sequence>
<keyword evidence="1" id="KW-0805">Transcription regulation</keyword>
<feature type="DNA-binding region" description="H-T-H motif" evidence="4">
    <location>
        <begin position="41"/>
        <end position="60"/>
    </location>
</feature>
<keyword evidence="2 4" id="KW-0238">DNA-binding</keyword>
<evidence type="ECO:0000256" key="1">
    <source>
        <dbReference type="ARBA" id="ARBA00023015"/>
    </source>
</evidence>
<keyword evidence="7" id="KW-1185">Reference proteome</keyword>
<dbReference type="EMBL" id="PXVD01000018">
    <property type="protein sequence ID" value="MDJ1371969.1"/>
    <property type="molecule type" value="Genomic_DNA"/>
</dbReference>
<comment type="caution">
    <text evidence="6">The sequence shown here is derived from an EMBL/GenBank/DDBJ whole genome shotgun (WGS) entry which is preliminary data.</text>
</comment>